<dbReference type="EMBL" id="CP009788">
    <property type="protein sequence ID" value="AJE04484.1"/>
    <property type="molecule type" value="Genomic_DNA"/>
</dbReference>
<dbReference type="InterPro" id="IPR025388">
    <property type="entry name" value="Alginate_export_dom"/>
</dbReference>
<keyword evidence="1" id="KW-0732">Signal</keyword>
<feature type="domain" description="Alginate export" evidence="2">
    <location>
        <begin position="57"/>
        <end position="318"/>
    </location>
</feature>
<sequence length="456" mass="49140">MKKKLLAVVAAGALTAATAVPALALENEFHGVFRVRGIMSNYDDAGSGPLTVKDNPGTKNYIEQRARLMYIAKANDDLKLVTHFEFDSRWGDNSYNSNNTTRNNGGGIGADQTNLETKNIYLDFNIPSTPVNMKVGIQGYNDNYKGIIFNNDAAGAVASARVGNATLGLAYFRFDDAVGTNFSSLAGTTTNSVAGYMTRDFLNVSGKYNITKDVKVGADYILLYSDVLRQSTDRTDIHMLGVNGEGKIGPVTLDGFFIYQVGHLGNPAIADKGQTVSAFAANVGAKAAVGPGTFRSNVLYISGENDPTRHDRNDFQTIMERSANTAGHAFYPGEMMILLRNKYATAGTDRAIAFDLNNGNHGIVGGFLGYDMTFGKIFSNTNLGMMAAAKDTTHEGKYMGTEINSELGYKLYDNMTASLQGAYVFLGDYFKGQNGAAAGDLPNSPFTARVQLQYVF</sequence>
<name>A0A0B5BH34_9BACT</name>
<evidence type="ECO:0000256" key="1">
    <source>
        <dbReference type="SAM" id="SignalP"/>
    </source>
</evidence>
<evidence type="ECO:0000313" key="4">
    <source>
        <dbReference type="Proteomes" id="UP000057609"/>
    </source>
</evidence>
<organism evidence="3 4">
    <name type="scientific">Geobacter pickeringii</name>
    <dbReference type="NCBI Taxonomy" id="345632"/>
    <lineage>
        <taxon>Bacteria</taxon>
        <taxon>Pseudomonadati</taxon>
        <taxon>Thermodesulfobacteriota</taxon>
        <taxon>Desulfuromonadia</taxon>
        <taxon>Geobacterales</taxon>
        <taxon>Geobacteraceae</taxon>
        <taxon>Geobacter</taxon>
    </lineage>
</organism>
<dbReference type="HOGENOM" id="CLU_045956_0_0_7"/>
<dbReference type="STRING" id="345632.GPICK_14940"/>
<evidence type="ECO:0000259" key="2">
    <source>
        <dbReference type="Pfam" id="PF13372"/>
    </source>
</evidence>
<dbReference type="Pfam" id="PF13372">
    <property type="entry name" value="Alginate_exp"/>
    <property type="match status" value="1"/>
</dbReference>
<reference evidence="3 4" key="1">
    <citation type="journal article" date="2015" name="Genome Announc.">
        <title>Complete Genome of Geobacter pickeringii G13T, a Metal-Reducing Isolate from Sedimentary Kaolin Deposits.</title>
        <authorList>
            <person name="Badalamenti J.P."/>
            <person name="Bond D.R."/>
        </authorList>
    </citation>
    <scope>NUCLEOTIDE SEQUENCE [LARGE SCALE GENOMIC DNA]</scope>
    <source>
        <strain evidence="3 4">G13</strain>
    </source>
</reference>
<dbReference type="Proteomes" id="UP000057609">
    <property type="component" value="Chromosome"/>
</dbReference>
<proteinExistence type="predicted"/>
<dbReference type="AlphaFoldDB" id="A0A0B5BH34"/>
<evidence type="ECO:0000313" key="3">
    <source>
        <dbReference type="EMBL" id="AJE04484.1"/>
    </source>
</evidence>
<dbReference type="RefSeq" id="WP_039744532.1">
    <property type="nucleotide sequence ID" value="NZ_CP009788.1"/>
</dbReference>
<gene>
    <name evidence="3" type="ORF">GPICK_14940</name>
</gene>
<dbReference type="KEGG" id="gpi:GPICK_14940"/>
<feature type="signal peptide" evidence="1">
    <location>
        <begin position="1"/>
        <end position="24"/>
    </location>
</feature>
<protein>
    <recommendedName>
        <fullName evidence="2">Alginate export domain-containing protein</fullName>
    </recommendedName>
</protein>
<keyword evidence="4" id="KW-1185">Reference proteome</keyword>
<accession>A0A0B5BH34</accession>
<feature type="chain" id="PRO_5002100182" description="Alginate export domain-containing protein" evidence="1">
    <location>
        <begin position="25"/>
        <end position="456"/>
    </location>
</feature>
<dbReference type="OrthoDB" id="5416951at2"/>